<feature type="domain" description="Carbamoyl-phosphate synthase small subunit N-terminal" evidence="12">
    <location>
        <begin position="1"/>
        <end position="131"/>
    </location>
</feature>
<reference evidence="13" key="1">
    <citation type="submission" date="2022-10" db="EMBL/GenBank/DDBJ databases">
        <title>Vagococcus sp. isolated from poultry meat.</title>
        <authorList>
            <person name="Johansson P."/>
            <person name="Bjorkroth J."/>
        </authorList>
    </citation>
    <scope>NUCLEOTIDE SEQUENCE</scope>
    <source>
        <strain evidence="13">STAA11</strain>
    </source>
</reference>
<dbReference type="InterPro" id="IPR017926">
    <property type="entry name" value="GATASE"/>
</dbReference>
<comment type="pathway">
    <text evidence="1 11">Pyrimidine metabolism; UMP biosynthesis via de novo pathway; (S)-dihydroorotate from bicarbonate: step 1/3.</text>
</comment>
<dbReference type="RefSeq" id="WP_275468423.1">
    <property type="nucleotide sequence ID" value="NZ_CP110232.1"/>
</dbReference>
<dbReference type="SUPFAM" id="SSF52317">
    <property type="entry name" value="Class I glutamine amidotransferase-like"/>
    <property type="match status" value="1"/>
</dbReference>
<feature type="binding site" evidence="11">
    <location>
        <position position="288"/>
    </location>
    <ligand>
        <name>L-glutamine</name>
        <dbReference type="ChEBI" id="CHEBI:58359"/>
    </ligand>
</feature>
<keyword evidence="8 11" id="KW-0665">Pyrimidine biosynthesis</keyword>
<evidence type="ECO:0000256" key="1">
    <source>
        <dbReference type="ARBA" id="ARBA00004812"/>
    </source>
</evidence>
<keyword evidence="7 11" id="KW-0315">Glutamine amidotransferase</keyword>
<dbReference type="AlphaFoldDB" id="A0AAF0CTV4"/>
<name>A0AAF0CTV4_9ENTE</name>
<proteinExistence type="inferred from homology"/>
<comment type="pathway">
    <text evidence="2 11">Amino-acid biosynthesis; L-arginine biosynthesis; carbamoyl phosphate from bicarbonate: step 1/1.</text>
</comment>
<dbReference type="Proteomes" id="UP001179647">
    <property type="component" value="Chromosome"/>
</dbReference>
<dbReference type="PRINTS" id="PR00096">
    <property type="entry name" value="GATASE"/>
</dbReference>
<keyword evidence="14" id="KW-1185">Reference proteome</keyword>
<comment type="similarity">
    <text evidence="3 11">Belongs to the CarA family.</text>
</comment>
<evidence type="ECO:0000256" key="7">
    <source>
        <dbReference type="ARBA" id="ARBA00022962"/>
    </source>
</evidence>
<protein>
    <recommendedName>
        <fullName evidence="11">Carbamoyl phosphate synthase small chain</fullName>
        <ecNumber evidence="11">6.3.5.5</ecNumber>
    </recommendedName>
    <alternativeName>
        <fullName evidence="11">Carbamoyl phosphate synthetase glutamine chain</fullName>
    </alternativeName>
</protein>
<dbReference type="GO" id="GO:0006541">
    <property type="term" value="P:glutamine metabolic process"/>
    <property type="evidence" value="ECO:0007669"/>
    <property type="project" value="InterPro"/>
</dbReference>
<evidence type="ECO:0000256" key="4">
    <source>
        <dbReference type="ARBA" id="ARBA00022598"/>
    </source>
</evidence>
<feature type="binding site" evidence="11">
    <location>
        <position position="221"/>
    </location>
    <ligand>
        <name>L-glutamine</name>
        <dbReference type="ChEBI" id="CHEBI:58359"/>
    </ligand>
</feature>
<feature type="binding site" evidence="11">
    <location>
        <position position="247"/>
    </location>
    <ligand>
        <name>L-glutamine</name>
        <dbReference type="ChEBI" id="CHEBI:58359"/>
    </ligand>
</feature>
<evidence type="ECO:0000256" key="9">
    <source>
        <dbReference type="ARBA" id="ARBA00048816"/>
    </source>
</evidence>
<dbReference type="Gene3D" id="3.40.50.880">
    <property type="match status" value="1"/>
</dbReference>
<dbReference type="SMART" id="SM01097">
    <property type="entry name" value="CPSase_sm_chain"/>
    <property type="match status" value="1"/>
</dbReference>
<evidence type="ECO:0000256" key="2">
    <source>
        <dbReference type="ARBA" id="ARBA00005077"/>
    </source>
</evidence>
<comment type="catalytic activity">
    <reaction evidence="9 11">
        <text>hydrogencarbonate + L-glutamine + 2 ATP + H2O = carbamoyl phosphate + L-glutamate + 2 ADP + phosphate + 2 H(+)</text>
        <dbReference type="Rhea" id="RHEA:18633"/>
        <dbReference type="ChEBI" id="CHEBI:15377"/>
        <dbReference type="ChEBI" id="CHEBI:15378"/>
        <dbReference type="ChEBI" id="CHEBI:17544"/>
        <dbReference type="ChEBI" id="CHEBI:29985"/>
        <dbReference type="ChEBI" id="CHEBI:30616"/>
        <dbReference type="ChEBI" id="CHEBI:43474"/>
        <dbReference type="ChEBI" id="CHEBI:58228"/>
        <dbReference type="ChEBI" id="CHEBI:58359"/>
        <dbReference type="ChEBI" id="CHEBI:456216"/>
        <dbReference type="EC" id="6.3.5.5"/>
    </reaction>
</comment>
<dbReference type="PANTHER" id="PTHR43418">
    <property type="entry name" value="MULTIFUNCTIONAL TRYPTOPHAN BIOSYNTHESIS PROTEIN-RELATED"/>
    <property type="match status" value="1"/>
</dbReference>
<dbReference type="EC" id="6.3.5.5" evidence="11"/>
<dbReference type="HAMAP" id="MF_01209">
    <property type="entry name" value="CPSase_S_chain"/>
    <property type="match status" value="1"/>
</dbReference>
<gene>
    <name evidence="11" type="primary">carA</name>
    <name evidence="13" type="ORF">OL234_06430</name>
</gene>
<evidence type="ECO:0000313" key="13">
    <source>
        <dbReference type="EMBL" id="WEG72622.1"/>
    </source>
</evidence>
<keyword evidence="4 11" id="KW-0436">Ligase</keyword>
<dbReference type="NCBIfam" id="TIGR01368">
    <property type="entry name" value="CPSaseIIsmall"/>
    <property type="match status" value="1"/>
</dbReference>
<feature type="binding site" evidence="11">
    <location>
        <position position="250"/>
    </location>
    <ligand>
        <name>L-glutamine</name>
        <dbReference type="ChEBI" id="CHEBI:58359"/>
    </ligand>
</feature>
<dbReference type="KEGG" id="vie:OL234_06430"/>
<comment type="subunit">
    <text evidence="11">Composed of two chains; the small (or glutamine) chain promotes the hydrolysis of glutamine to ammonia, which is used by the large (or ammonia) chain to synthesize carbamoyl phosphate. Tetramer of heterodimers (alpha,beta)4.</text>
</comment>
<dbReference type="NCBIfam" id="NF009475">
    <property type="entry name" value="PRK12838.1"/>
    <property type="match status" value="1"/>
</dbReference>
<evidence type="ECO:0000256" key="10">
    <source>
        <dbReference type="ARBA" id="ARBA00049285"/>
    </source>
</evidence>
<evidence type="ECO:0000256" key="8">
    <source>
        <dbReference type="ARBA" id="ARBA00022975"/>
    </source>
</evidence>
<keyword evidence="11" id="KW-0055">Arginine biosynthesis</keyword>
<dbReference type="PRINTS" id="PR00097">
    <property type="entry name" value="ANTSNTHASEII"/>
</dbReference>
<dbReference type="PRINTS" id="PR00099">
    <property type="entry name" value="CPSGATASE"/>
</dbReference>
<dbReference type="PANTHER" id="PTHR43418:SF7">
    <property type="entry name" value="CARBAMOYL-PHOSPHATE SYNTHASE SMALL CHAIN"/>
    <property type="match status" value="1"/>
</dbReference>
<dbReference type="GO" id="GO:0004088">
    <property type="term" value="F:carbamoyl-phosphate synthase (glutamine-hydrolyzing) activity"/>
    <property type="evidence" value="ECO:0007669"/>
    <property type="project" value="UniProtKB-UniRule"/>
</dbReference>
<keyword evidence="11" id="KW-0028">Amino-acid biosynthesis</keyword>
<evidence type="ECO:0000256" key="3">
    <source>
        <dbReference type="ARBA" id="ARBA00007800"/>
    </source>
</evidence>
<dbReference type="InterPro" id="IPR050472">
    <property type="entry name" value="Anth_synth/Amidotransfase"/>
</dbReference>
<dbReference type="GO" id="GO:0044205">
    <property type="term" value="P:'de novo' UMP biosynthetic process"/>
    <property type="evidence" value="ECO:0007669"/>
    <property type="project" value="UniProtKB-UniRule"/>
</dbReference>
<organism evidence="13 14">
    <name type="scientific">Vagococcus intermedius</name>
    <dbReference type="NCBI Taxonomy" id="2991418"/>
    <lineage>
        <taxon>Bacteria</taxon>
        <taxon>Bacillati</taxon>
        <taxon>Bacillota</taxon>
        <taxon>Bacilli</taxon>
        <taxon>Lactobacillales</taxon>
        <taxon>Enterococcaceae</taxon>
        <taxon>Vagococcus</taxon>
    </lineage>
</organism>
<dbReference type="Pfam" id="PF00988">
    <property type="entry name" value="CPSase_sm_chain"/>
    <property type="match status" value="1"/>
</dbReference>
<comment type="catalytic activity">
    <reaction evidence="10 11">
        <text>L-glutamine + H2O = L-glutamate + NH4(+)</text>
        <dbReference type="Rhea" id="RHEA:15889"/>
        <dbReference type="ChEBI" id="CHEBI:15377"/>
        <dbReference type="ChEBI" id="CHEBI:28938"/>
        <dbReference type="ChEBI" id="CHEBI:29985"/>
        <dbReference type="ChEBI" id="CHEBI:58359"/>
    </reaction>
</comment>
<dbReference type="PROSITE" id="PS51273">
    <property type="entry name" value="GATASE_TYPE_1"/>
    <property type="match status" value="1"/>
</dbReference>
<dbReference type="CDD" id="cd01744">
    <property type="entry name" value="GATase1_CPSase"/>
    <property type="match status" value="1"/>
</dbReference>
<dbReference type="SUPFAM" id="SSF52021">
    <property type="entry name" value="Carbamoyl phosphate synthetase, small subunit N-terminal domain"/>
    <property type="match status" value="1"/>
</dbReference>
<dbReference type="GO" id="GO:0006526">
    <property type="term" value="P:L-arginine biosynthetic process"/>
    <property type="evidence" value="ECO:0007669"/>
    <property type="project" value="UniProtKB-UniRule"/>
</dbReference>
<evidence type="ECO:0000259" key="12">
    <source>
        <dbReference type="SMART" id="SM01097"/>
    </source>
</evidence>
<evidence type="ECO:0000256" key="11">
    <source>
        <dbReference type="HAMAP-Rule" id="MF_01209"/>
    </source>
</evidence>
<feature type="binding site" evidence="11">
    <location>
        <position position="291"/>
    </location>
    <ligand>
        <name>L-glutamine</name>
        <dbReference type="ChEBI" id="CHEBI:58359"/>
    </ligand>
</feature>
<feature type="binding site" evidence="11">
    <location>
        <position position="45"/>
    </location>
    <ligand>
        <name>L-glutamine</name>
        <dbReference type="ChEBI" id="CHEBI:58359"/>
    </ligand>
</feature>
<evidence type="ECO:0000313" key="14">
    <source>
        <dbReference type="Proteomes" id="UP001179647"/>
    </source>
</evidence>
<dbReference type="Gene3D" id="3.50.30.20">
    <property type="entry name" value="Carbamoyl-phosphate synthase small subunit, N-terminal domain"/>
    <property type="match status" value="1"/>
</dbReference>
<comment type="function">
    <text evidence="11">Small subunit of the glutamine-dependent carbamoyl phosphate synthetase (CPSase). CPSase catalyzes the formation of carbamoyl phosphate from the ammonia moiety of glutamine, carbonate, and phosphate donated by ATP, constituting the first step of 2 biosynthetic pathways, one leading to arginine and/or urea and the other to pyrimidine nucleotides. The small subunit (glutamine amidotransferase) binds and cleaves glutamine to supply the large subunit with the substrate ammonia.</text>
</comment>
<feature type="binding site" evidence="11">
    <location>
        <position position="290"/>
    </location>
    <ligand>
        <name>L-glutamine</name>
        <dbReference type="ChEBI" id="CHEBI:58359"/>
    </ligand>
</feature>
<dbReference type="EMBL" id="CP110232">
    <property type="protein sequence ID" value="WEG72622.1"/>
    <property type="molecule type" value="Genomic_DNA"/>
</dbReference>
<feature type="active site" evidence="11">
    <location>
        <position position="333"/>
    </location>
</feature>
<dbReference type="InterPro" id="IPR035686">
    <property type="entry name" value="CPSase_GATase1"/>
</dbReference>
<dbReference type="FunFam" id="3.50.30.20:FF:000001">
    <property type="entry name" value="Carbamoyl-phosphate synthase small chain"/>
    <property type="match status" value="1"/>
</dbReference>
<evidence type="ECO:0000256" key="6">
    <source>
        <dbReference type="ARBA" id="ARBA00022840"/>
    </source>
</evidence>
<dbReference type="GO" id="GO:0006207">
    <property type="term" value="P:'de novo' pyrimidine nucleobase biosynthetic process"/>
    <property type="evidence" value="ECO:0007669"/>
    <property type="project" value="InterPro"/>
</dbReference>
<evidence type="ECO:0000256" key="5">
    <source>
        <dbReference type="ARBA" id="ARBA00022741"/>
    </source>
</evidence>
<dbReference type="InterPro" id="IPR029062">
    <property type="entry name" value="Class_I_gatase-like"/>
</dbReference>
<feature type="binding site" evidence="11">
    <location>
        <position position="219"/>
    </location>
    <ligand>
        <name>L-glutamine</name>
        <dbReference type="ChEBI" id="CHEBI:58359"/>
    </ligand>
</feature>
<dbReference type="Pfam" id="PF00117">
    <property type="entry name" value="GATase"/>
    <property type="match status" value="1"/>
</dbReference>
<keyword evidence="6 11" id="KW-0067">ATP-binding</keyword>
<feature type="active site" description="Nucleophile" evidence="11">
    <location>
        <position position="246"/>
    </location>
</feature>
<keyword evidence="5 11" id="KW-0547">Nucleotide-binding</keyword>
<feature type="active site" evidence="11">
    <location>
        <position position="331"/>
    </location>
</feature>
<sequence length="366" mass="40587">MKRLLILEDGSIFEGEGFGAERSSTGEVVFTTGMTGYQEAITDQSFNGQIITFTYPLIGNYGINRDDFESIEPTCQGVIVAEVARVPANWRSKMSLDQFLKTKNIPGISGIDTRMLTKKLRDVGTLKGSIIDATKELDHAFDQLKATVLSTNQVAQVSTTKAYPSPGIGRNVVVIDFGLKHSILRELSRRNCQITVLPHDTSAHAILDLHPDGVILSNGPGDPKDLPKVLEMIQMIQGHVPIFGICLGHQLFALANGADTYKMIFGHRGFNHPVREVATGRIDFTSQNHGYAVSKESIDKEKLLITHLEINDETVEGLRHKELPAFTVQFHPDAAPGPHDTLHLFDDFIELMDTWKEQNECQKELI</sequence>
<feature type="region of interest" description="CPSase" evidence="11">
    <location>
        <begin position="1"/>
        <end position="170"/>
    </location>
</feature>
<dbReference type="InterPro" id="IPR002474">
    <property type="entry name" value="CarbamoylP_synth_ssu_N"/>
</dbReference>
<dbReference type="InterPro" id="IPR036480">
    <property type="entry name" value="CarbP_synth_ssu_N_sf"/>
</dbReference>
<dbReference type="FunFam" id="3.40.50.880:FF:000029">
    <property type="entry name" value="Carbamoyl-phosphate synthase small chain"/>
    <property type="match status" value="1"/>
</dbReference>
<dbReference type="GO" id="GO:0005524">
    <property type="term" value="F:ATP binding"/>
    <property type="evidence" value="ECO:0007669"/>
    <property type="project" value="UniProtKB-UniRule"/>
</dbReference>
<accession>A0AAF0CTV4</accession>
<dbReference type="InterPro" id="IPR006274">
    <property type="entry name" value="CarbamoylP_synth_ssu"/>
</dbReference>